<organism evidence="1 2">
    <name type="scientific">Lepraria neglecta</name>
    <dbReference type="NCBI Taxonomy" id="209136"/>
    <lineage>
        <taxon>Eukaryota</taxon>
        <taxon>Fungi</taxon>
        <taxon>Dikarya</taxon>
        <taxon>Ascomycota</taxon>
        <taxon>Pezizomycotina</taxon>
        <taxon>Lecanoromycetes</taxon>
        <taxon>OSLEUM clade</taxon>
        <taxon>Lecanoromycetidae</taxon>
        <taxon>Lecanorales</taxon>
        <taxon>Lecanorineae</taxon>
        <taxon>Stereocaulaceae</taxon>
        <taxon>Lepraria</taxon>
    </lineage>
</organism>
<keyword evidence="2" id="KW-1185">Reference proteome</keyword>
<reference evidence="1" key="1">
    <citation type="submission" date="2022-11" db="EMBL/GenBank/DDBJ databases">
        <title>Chromosomal genome sequence assembly and mating type (MAT) locus characterization of the leprose asexual lichenized fungus Lepraria neglecta (Nyl.) Erichsen.</title>
        <authorList>
            <person name="Allen J.L."/>
            <person name="Pfeffer B."/>
        </authorList>
    </citation>
    <scope>NUCLEOTIDE SEQUENCE</scope>
    <source>
        <strain evidence="1">Allen 5258</strain>
    </source>
</reference>
<proteinExistence type="predicted"/>
<comment type="caution">
    <text evidence="1">The sequence shown here is derived from an EMBL/GenBank/DDBJ whole genome shotgun (WGS) entry which is preliminary data.</text>
</comment>
<evidence type="ECO:0000313" key="2">
    <source>
        <dbReference type="Proteomes" id="UP001276659"/>
    </source>
</evidence>
<accession>A0AAE0DMD1</accession>
<protein>
    <submittedName>
        <fullName evidence="1">Uncharacterized protein</fullName>
    </submittedName>
</protein>
<dbReference type="SUPFAM" id="SSF48576">
    <property type="entry name" value="Terpenoid synthases"/>
    <property type="match status" value="1"/>
</dbReference>
<dbReference type="Pfam" id="PF19086">
    <property type="entry name" value="Terpene_syn_C_2"/>
    <property type="match status" value="1"/>
</dbReference>
<dbReference type="Proteomes" id="UP001276659">
    <property type="component" value="Unassembled WGS sequence"/>
</dbReference>
<dbReference type="AlphaFoldDB" id="A0AAE0DMD1"/>
<sequence>MQTIQRLSTELTVLQNDVLSYRNERDLGFEHNLIGIFIRQCNTQKEVYDCVDRLMKDRYHEWYLALAELPVWGEGVNKQVQICIRGCQDMVVANLNWSFKTERYFEKEHWNVRRTRVVACVIWT</sequence>
<dbReference type="EMBL" id="JASNWA010000006">
    <property type="protein sequence ID" value="KAK3174720.1"/>
    <property type="molecule type" value="Genomic_DNA"/>
</dbReference>
<name>A0AAE0DMD1_9LECA</name>
<dbReference type="Gene3D" id="1.10.600.10">
    <property type="entry name" value="Farnesyl Diphosphate Synthase"/>
    <property type="match status" value="1"/>
</dbReference>
<evidence type="ECO:0000313" key="1">
    <source>
        <dbReference type="EMBL" id="KAK3174720.1"/>
    </source>
</evidence>
<gene>
    <name evidence="1" type="ORF">OEA41_001966</name>
</gene>
<dbReference type="InterPro" id="IPR008949">
    <property type="entry name" value="Isoprenoid_synthase_dom_sf"/>
</dbReference>